<protein>
    <recommendedName>
        <fullName evidence="1">Protein kinase domain-containing protein</fullName>
    </recommendedName>
</protein>
<feature type="domain" description="Protein kinase" evidence="1">
    <location>
        <begin position="160"/>
        <end position="489"/>
    </location>
</feature>
<name>A0AAD8PPY9_9PEZI</name>
<sequence length="522" mass="59386">MAGIEIAGIALASAGAAQQLFDCGQRIYKRIKNERQLNLLLREIQMFEVDDNRRMHSNYIQAVQPVLRSQLVDPADKERILRRWKQIQNHLIRIDDLIDVMIENSSVLDFRARQKARNELRDMGGTRILTGLFAEFRDDAALLQKMLSDDQPTFLSGRDFTYIDTPDNGAYGEGLFLRKGRLTRATDGSQTKWFLVESKPIKEEDDKALAKEDVEILAGRLARAQTDRGIFQLLGFREEFHPSYRGFELVFNGGFDCNKLPPRLSAYMQTHPTKPSLNFRVNLCCQLAIAVLETQSLNLVHKNIRPDNILVMEAASSPLATTDELIPAINLSGWQYARHTEEGYVTRLRNEVSLQRKVYQHPERQLPTSDHDYSMAHDVYSLGVSMLEILRWKSVLVPGKHAGESESVSEDFIAAFRALKFSPNEADARDRYTKFPRQNKAVLLRLNDICVPVEAGTKMSNTIHGFLTCLDEKKHARATSDEAEGDKYLGEYSSDASTKRQEQATRFMDTALKDLLTVLRSL</sequence>
<gene>
    <name evidence="2" type="ORF">LY79DRAFT_568385</name>
</gene>
<dbReference type="SUPFAM" id="SSF56112">
    <property type="entry name" value="Protein kinase-like (PK-like)"/>
    <property type="match status" value="1"/>
</dbReference>
<dbReference type="EMBL" id="JAHLJV010000090">
    <property type="protein sequence ID" value="KAK1573548.1"/>
    <property type="molecule type" value="Genomic_DNA"/>
</dbReference>
<dbReference type="InterPro" id="IPR011009">
    <property type="entry name" value="Kinase-like_dom_sf"/>
</dbReference>
<dbReference type="Pfam" id="PF07714">
    <property type="entry name" value="PK_Tyr_Ser-Thr"/>
    <property type="match status" value="1"/>
</dbReference>
<dbReference type="InterPro" id="IPR000719">
    <property type="entry name" value="Prot_kinase_dom"/>
</dbReference>
<evidence type="ECO:0000313" key="3">
    <source>
        <dbReference type="Proteomes" id="UP001230504"/>
    </source>
</evidence>
<dbReference type="GO" id="GO:0004672">
    <property type="term" value="F:protein kinase activity"/>
    <property type="evidence" value="ECO:0007669"/>
    <property type="project" value="InterPro"/>
</dbReference>
<dbReference type="RefSeq" id="XP_060409153.1">
    <property type="nucleotide sequence ID" value="XM_060558960.1"/>
</dbReference>
<organism evidence="2 3">
    <name type="scientific">Colletotrichum navitas</name>
    <dbReference type="NCBI Taxonomy" id="681940"/>
    <lineage>
        <taxon>Eukaryota</taxon>
        <taxon>Fungi</taxon>
        <taxon>Dikarya</taxon>
        <taxon>Ascomycota</taxon>
        <taxon>Pezizomycotina</taxon>
        <taxon>Sordariomycetes</taxon>
        <taxon>Hypocreomycetidae</taxon>
        <taxon>Glomerellales</taxon>
        <taxon>Glomerellaceae</taxon>
        <taxon>Colletotrichum</taxon>
        <taxon>Colletotrichum graminicola species complex</taxon>
    </lineage>
</organism>
<proteinExistence type="predicted"/>
<dbReference type="PANTHER" id="PTHR37542">
    <property type="entry name" value="HELO DOMAIN-CONTAINING PROTEIN-RELATED"/>
    <property type="match status" value="1"/>
</dbReference>
<dbReference type="AlphaFoldDB" id="A0AAD8PPY9"/>
<dbReference type="InterPro" id="IPR001245">
    <property type="entry name" value="Ser-Thr/Tyr_kinase_cat_dom"/>
</dbReference>
<accession>A0AAD8PPY9</accession>
<dbReference type="PANTHER" id="PTHR37542:SF3">
    <property type="entry name" value="PRION-INHIBITION AND PROPAGATION HELO DOMAIN-CONTAINING PROTEIN"/>
    <property type="match status" value="1"/>
</dbReference>
<dbReference type="GO" id="GO:0005524">
    <property type="term" value="F:ATP binding"/>
    <property type="evidence" value="ECO:0007669"/>
    <property type="project" value="InterPro"/>
</dbReference>
<reference evidence="2" key="1">
    <citation type="submission" date="2021-06" db="EMBL/GenBank/DDBJ databases">
        <title>Comparative genomics, transcriptomics and evolutionary studies reveal genomic signatures of adaptation to plant cell wall in hemibiotrophic fungi.</title>
        <authorList>
            <consortium name="DOE Joint Genome Institute"/>
            <person name="Baroncelli R."/>
            <person name="Diaz J.F."/>
            <person name="Benocci T."/>
            <person name="Peng M."/>
            <person name="Battaglia E."/>
            <person name="Haridas S."/>
            <person name="Andreopoulos W."/>
            <person name="Labutti K."/>
            <person name="Pangilinan J."/>
            <person name="Floch G.L."/>
            <person name="Makela M.R."/>
            <person name="Henrissat B."/>
            <person name="Grigoriev I.V."/>
            <person name="Crouch J.A."/>
            <person name="De Vries R.P."/>
            <person name="Sukno S.A."/>
            <person name="Thon M.R."/>
        </authorList>
    </citation>
    <scope>NUCLEOTIDE SEQUENCE</scope>
    <source>
        <strain evidence="2">CBS 125086</strain>
    </source>
</reference>
<evidence type="ECO:0000313" key="2">
    <source>
        <dbReference type="EMBL" id="KAK1573548.1"/>
    </source>
</evidence>
<dbReference type="Proteomes" id="UP001230504">
    <property type="component" value="Unassembled WGS sequence"/>
</dbReference>
<evidence type="ECO:0000259" key="1">
    <source>
        <dbReference type="PROSITE" id="PS50011"/>
    </source>
</evidence>
<dbReference type="Gene3D" id="1.10.510.10">
    <property type="entry name" value="Transferase(Phosphotransferase) domain 1"/>
    <property type="match status" value="1"/>
</dbReference>
<dbReference type="PROSITE" id="PS50011">
    <property type="entry name" value="PROTEIN_KINASE_DOM"/>
    <property type="match status" value="1"/>
</dbReference>
<dbReference type="GeneID" id="85443200"/>
<keyword evidence="3" id="KW-1185">Reference proteome</keyword>
<comment type="caution">
    <text evidence="2">The sequence shown here is derived from an EMBL/GenBank/DDBJ whole genome shotgun (WGS) entry which is preliminary data.</text>
</comment>